<dbReference type="Pfam" id="PF26640">
    <property type="entry name" value="DUF8212"/>
    <property type="match status" value="1"/>
</dbReference>
<comment type="caution">
    <text evidence="3">The sequence shown here is derived from an EMBL/GenBank/DDBJ whole genome shotgun (WGS) entry which is preliminary data.</text>
</comment>
<sequence length="337" mass="38417">MMRLLNTGTGRFEEFIGRNIPKYAILSHTWEDEEVSYKDMTSDQSYQNMEGYRKIKKTCGIALQAGYSYAWVDTCCIDKSSSAELTEAINSMYKWYQRAEMCYVFLSDLDSSASLEDTLQHCKWFTRGWTLQELIAPRTVTFFDQQWNYRASKKDMIGKLSMITKIDGTILDGSQPLSTASIAQRMSWASCRETTRIEDEAYCLLGIFDINMPLLYGEERKAFRRLQEEIIKSTSDLSIFAWHDPRSKTTRNPNPRVYCGVLADSPLNFAESGPFSNLPRRDSWDFSLSNSGVKIQCQIVSEPIPGKRAYFYLASQSASSLGHTGPSQYPKDIGSLV</sequence>
<evidence type="ECO:0000259" key="1">
    <source>
        <dbReference type="Pfam" id="PF06985"/>
    </source>
</evidence>
<name>A0A8K0SDT2_9HYPO</name>
<dbReference type="AlphaFoldDB" id="A0A8K0SDT2"/>
<dbReference type="PANTHER" id="PTHR10622">
    <property type="entry name" value="HET DOMAIN-CONTAINING PROTEIN"/>
    <property type="match status" value="1"/>
</dbReference>
<dbReference type="InterPro" id="IPR010730">
    <property type="entry name" value="HET"/>
</dbReference>
<evidence type="ECO:0000313" key="4">
    <source>
        <dbReference type="Proteomes" id="UP000813444"/>
    </source>
</evidence>
<dbReference type="EMBL" id="JAGPNK010000028">
    <property type="protein sequence ID" value="KAH7303859.1"/>
    <property type="molecule type" value="Genomic_DNA"/>
</dbReference>
<dbReference type="Proteomes" id="UP000813444">
    <property type="component" value="Unassembled WGS sequence"/>
</dbReference>
<proteinExistence type="predicted"/>
<dbReference type="InterPro" id="IPR058525">
    <property type="entry name" value="DUF8212"/>
</dbReference>
<dbReference type="Pfam" id="PF06985">
    <property type="entry name" value="HET"/>
    <property type="match status" value="1"/>
</dbReference>
<evidence type="ECO:0000259" key="2">
    <source>
        <dbReference type="Pfam" id="PF26640"/>
    </source>
</evidence>
<keyword evidence="4" id="KW-1185">Reference proteome</keyword>
<accession>A0A8K0SDT2</accession>
<feature type="domain" description="Heterokaryon incompatibility" evidence="1">
    <location>
        <begin position="23"/>
        <end position="113"/>
    </location>
</feature>
<protein>
    <submittedName>
        <fullName evidence="3">Heterokaryon incompatibility protein-domain-containing protein</fullName>
    </submittedName>
</protein>
<dbReference type="OrthoDB" id="194358at2759"/>
<reference evidence="3" key="1">
    <citation type="journal article" date="2021" name="Nat. Commun.">
        <title>Genetic determinants of endophytism in the Arabidopsis root mycobiome.</title>
        <authorList>
            <person name="Mesny F."/>
            <person name="Miyauchi S."/>
            <person name="Thiergart T."/>
            <person name="Pickel B."/>
            <person name="Atanasova L."/>
            <person name="Karlsson M."/>
            <person name="Huettel B."/>
            <person name="Barry K.W."/>
            <person name="Haridas S."/>
            <person name="Chen C."/>
            <person name="Bauer D."/>
            <person name="Andreopoulos W."/>
            <person name="Pangilinan J."/>
            <person name="LaButti K."/>
            <person name="Riley R."/>
            <person name="Lipzen A."/>
            <person name="Clum A."/>
            <person name="Drula E."/>
            <person name="Henrissat B."/>
            <person name="Kohler A."/>
            <person name="Grigoriev I.V."/>
            <person name="Martin F.M."/>
            <person name="Hacquard S."/>
        </authorList>
    </citation>
    <scope>NUCLEOTIDE SEQUENCE</scope>
    <source>
        <strain evidence="3">MPI-CAGE-CH-0235</strain>
    </source>
</reference>
<organism evidence="3 4">
    <name type="scientific">Stachybotrys elegans</name>
    <dbReference type="NCBI Taxonomy" id="80388"/>
    <lineage>
        <taxon>Eukaryota</taxon>
        <taxon>Fungi</taxon>
        <taxon>Dikarya</taxon>
        <taxon>Ascomycota</taxon>
        <taxon>Pezizomycotina</taxon>
        <taxon>Sordariomycetes</taxon>
        <taxon>Hypocreomycetidae</taxon>
        <taxon>Hypocreales</taxon>
        <taxon>Stachybotryaceae</taxon>
        <taxon>Stachybotrys</taxon>
    </lineage>
</organism>
<feature type="domain" description="DUF8212" evidence="2">
    <location>
        <begin position="221"/>
        <end position="253"/>
    </location>
</feature>
<gene>
    <name evidence="3" type="ORF">B0I35DRAFT_472190</name>
</gene>
<evidence type="ECO:0000313" key="3">
    <source>
        <dbReference type="EMBL" id="KAH7303859.1"/>
    </source>
</evidence>
<dbReference type="PANTHER" id="PTHR10622:SF12">
    <property type="entry name" value="HET DOMAIN-CONTAINING PROTEIN"/>
    <property type="match status" value="1"/>
</dbReference>